<proteinExistence type="predicted"/>
<name>A0A395NS63_TRIAR</name>
<dbReference type="Pfam" id="PF00106">
    <property type="entry name" value="adh_short"/>
    <property type="match status" value="1"/>
</dbReference>
<evidence type="ECO:0008006" key="4">
    <source>
        <dbReference type="Google" id="ProtNLM"/>
    </source>
</evidence>
<dbReference type="PRINTS" id="PR00081">
    <property type="entry name" value="GDHRDH"/>
</dbReference>
<dbReference type="PROSITE" id="PS00061">
    <property type="entry name" value="ADH_SHORT"/>
    <property type="match status" value="1"/>
</dbReference>
<dbReference type="AlphaFoldDB" id="A0A395NS63"/>
<evidence type="ECO:0000313" key="3">
    <source>
        <dbReference type="Proteomes" id="UP000266272"/>
    </source>
</evidence>
<dbReference type="InterPro" id="IPR052184">
    <property type="entry name" value="SDR_enzymes"/>
</dbReference>
<organism evidence="2 3">
    <name type="scientific">Trichoderma arundinaceum</name>
    <dbReference type="NCBI Taxonomy" id="490622"/>
    <lineage>
        <taxon>Eukaryota</taxon>
        <taxon>Fungi</taxon>
        <taxon>Dikarya</taxon>
        <taxon>Ascomycota</taxon>
        <taxon>Pezizomycotina</taxon>
        <taxon>Sordariomycetes</taxon>
        <taxon>Hypocreomycetidae</taxon>
        <taxon>Hypocreales</taxon>
        <taxon>Hypocreaceae</taxon>
        <taxon>Trichoderma</taxon>
    </lineage>
</organism>
<comment type="caution">
    <text evidence="2">The sequence shown here is derived from an EMBL/GenBank/DDBJ whole genome shotgun (WGS) entry which is preliminary data.</text>
</comment>
<dbReference type="OrthoDB" id="5296at2759"/>
<dbReference type="PANTHER" id="PTHR45458">
    <property type="entry name" value="SHORT-CHAIN DEHYDROGENASE/REDUCTASE SDR"/>
    <property type="match status" value="1"/>
</dbReference>
<dbReference type="InterPro" id="IPR002347">
    <property type="entry name" value="SDR_fam"/>
</dbReference>
<keyword evidence="1" id="KW-0521">NADP</keyword>
<dbReference type="GO" id="GO:0016616">
    <property type="term" value="F:oxidoreductase activity, acting on the CH-OH group of donors, NAD or NADP as acceptor"/>
    <property type="evidence" value="ECO:0007669"/>
    <property type="project" value="TreeGrafter"/>
</dbReference>
<dbReference type="InterPro" id="IPR020904">
    <property type="entry name" value="Sc_DH/Rdtase_CS"/>
</dbReference>
<protein>
    <recommendedName>
        <fullName evidence="4">Short-chain dehydrogenase reductase sdr</fullName>
    </recommendedName>
</protein>
<reference evidence="2 3" key="1">
    <citation type="journal article" date="2018" name="PLoS Pathog.">
        <title>Evolution of structural diversity of trichothecenes, a family of toxins produced by plant pathogenic and entomopathogenic fungi.</title>
        <authorList>
            <person name="Proctor R.H."/>
            <person name="McCormick S.P."/>
            <person name="Kim H.S."/>
            <person name="Cardoza R.E."/>
            <person name="Stanley A.M."/>
            <person name="Lindo L."/>
            <person name="Kelly A."/>
            <person name="Brown D.W."/>
            <person name="Lee T."/>
            <person name="Vaughan M.M."/>
            <person name="Alexander N.J."/>
            <person name="Busman M."/>
            <person name="Gutierrez S."/>
        </authorList>
    </citation>
    <scope>NUCLEOTIDE SEQUENCE [LARGE SCALE GENOMIC DNA]</scope>
    <source>
        <strain evidence="2 3">IBT 40837</strain>
    </source>
</reference>
<evidence type="ECO:0000313" key="2">
    <source>
        <dbReference type="EMBL" id="RFU78916.1"/>
    </source>
</evidence>
<dbReference type="Gene3D" id="3.40.50.720">
    <property type="entry name" value="NAD(P)-binding Rossmann-like Domain"/>
    <property type="match status" value="1"/>
</dbReference>
<gene>
    <name evidence="2" type="ORF">TARUN_3312</name>
</gene>
<dbReference type="SUPFAM" id="SSF51735">
    <property type="entry name" value="NAD(P)-binding Rossmann-fold domains"/>
    <property type="match status" value="1"/>
</dbReference>
<dbReference type="PANTHER" id="PTHR45458:SF3">
    <property type="entry name" value="CHAIN DEHYDROGENASE (ATSC), PUTATIVE-RELATED"/>
    <property type="match status" value="1"/>
</dbReference>
<dbReference type="InterPro" id="IPR036291">
    <property type="entry name" value="NAD(P)-bd_dom_sf"/>
</dbReference>
<dbReference type="Proteomes" id="UP000266272">
    <property type="component" value="Unassembled WGS sequence"/>
</dbReference>
<keyword evidence="3" id="KW-1185">Reference proteome</keyword>
<dbReference type="EMBL" id="PXOA01000190">
    <property type="protein sequence ID" value="RFU78916.1"/>
    <property type="molecule type" value="Genomic_DNA"/>
</dbReference>
<evidence type="ECO:0000256" key="1">
    <source>
        <dbReference type="ARBA" id="ARBA00022857"/>
    </source>
</evidence>
<accession>A0A395NS63</accession>
<sequence>MPSYLITGASRGLGLSFAKELLQDPANKVIATARNTAGAAGLQGLAAQYPRDRLVLLDLDVTKDNSIENLAAEIDTVLPDGLDNLISNAGLNPQPLASFEDLDLASFEEELVFSIISTVKLLRALLPSVKKGNDKKILVLSSVLGSIETAYHMPGLSNPYSVAKASLNMLIRKWSATLKNDGITTILVHPGWVKTTEVGDAIKPWMDKYAPNMLRDATIKDNGSFFNYDGNLMAW</sequence>